<dbReference type="OrthoDB" id="5460091at2"/>
<evidence type="ECO:0000313" key="2">
    <source>
        <dbReference type="EMBL" id="SFV71968.1"/>
    </source>
</evidence>
<evidence type="ECO:0000313" key="3">
    <source>
        <dbReference type="Proteomes" id="UP000186323"/>
    </source>
</evidence>
<proteinExistence type="predicted"/>
<dbReference type="Pfam" id="PF10122">
    <property type="entry name" value="Zn_ribbon_Com"/>
    <property type="match status" value="1"/>
</dbReference>
<evidence type="ECO:0008006" key="4">
    <source>
        <dbReference type="Google" id="ProtNLM"/>
    </source>
</evidence>
<evidence type="ECO:0000256" key="1">
    <source>
        <dbReference type="SAM" id="MobiDB-lite"/>
    </source>
</evidence>
<name>A0A1K1LB90_9BACT</name>
<feature type="region of interest" description="Disordered" evidence="1">
    <location>
        <begin position="42"/>
        <end position="64"/>
    </location>
</feature>
<dbReference type="RefSeq" id="WP_072331579.1">
    <property type="nucleotide sequence ID" value="NZ_CATZZK010000022.1"/>
</dbReference>
<dbReference type="AlphaFoldDB" id="A0A1K1LB90"/>
<dbReference type="EMBL" id="LT630450">
    <property type="protein sequence ID" value="SFV71968.1"/>
    <property type="molecule type" value="Genomic_DNA"/>
</dbReference>
<accession>A0A1K1LB90</accession>
<sequence length="64" mass="7146">MQEKKEIRCGHCNKLLGKGTARDLEIKCPRCGTLNHLRDMIPRSEPSDGLNGAFYADSEKEIGN</sequence>
<dbReference type="Proteomes" id="UP000186323">
    <property type="component" value="Chromosome I"/>
</dbReference>
<gene>
    <name evidence="2" type="ORF">DESPIGER_0063</name>
</gene>
<organism evidence="2 3">
    <name type="scientific">Desulfovibrio piger</name>
    <dbReference type="NCBI Taxonomy" id="901"/>
    <lineage>
        <taxon>Bacteria</taxon>
        <taxon>Pseudomonadati</taxon>
        <taxon>Thermodesulfobacteriota</taxon>
        <taxon>Desulfovibrionia</taxon>
        <taxon>Desulfovibrionales</taxon>
        <taxon>Desulfovibrionaceae</taxon>
        <taxon>Desulfovibrio</taxon>
    </lineage>
</organism>
<dbReference type="InterPro" id="IPR019294">
    <property type="entry name" value="Translation_reg_Com"/>
</dbReference>
<keyword evidence="3" id="KW-1185">Reference proteome</keyword>
<dbReference type="KEGG" id="dpg:DESPIGER_0063"/>
<protein>
    <recommendedName>
        <fullName evidence="4">Mu-like prophage protein Com</fullName>
    </recommendedName>
</protein>
<reference evidence="3" key="1">
    <citation type="submission" date="2016-10" db="EMBL/GenBank/DDBJ databases">
        <authorList>
            <person name="Wegmann U."/>
        </authorList>
    </citation>
    <scope>NUCLEOTIDE SEQUENCE [LARGE SCALE GENOMIC DNA]</scope>
</reference>